<dbReference type="AlphaFoldDB" id="A0ABC8KB06"/>
<evidence type="ECO:0000313" key="2">
    <source>
        <dbReference type="EMBL" id="CAH8354733.1"/>
    </source>
</evidence>
<comment type="caution">
    <text evidence="2">The sequence shown here is derived from an EMBL/GenBank/DDBJ whole genome shotgun (WGS) entry which is preliminary data.</text>
</comment>
<dbReference type="Proteomes" id="UP001642260">
    <property type="component" value="Unassembled WGS sequence"/>
</dbReference>
<dbReference type="EMBL" id="CAKOAT010197376">
    <property type="protein sequence ID" value="CAH8354733.1"/>
    <property type="molecule type" value="Genomic_DNA"/>
</dbReference>
<organism evidence="2 3">
    <name type="scientific">Eruca vesicaria subsp. sativa</name>
    <name type="common">Garden rocket</name>
    <name type="synonym">Eruca sativa</name>
    <dbReference type="NCBI Taxonomy" id="29727"/>
    <lineage>
        <taxon>Eukaryota</taxon>
        <taxon>Viridiplantae</taxon>
        <taxon>Streptophyta</taxon>
        <taxon>Embryophyta</taxon>
        <taxon>Tracheophyta</taxon>
        <taxon>Spermatophyta</taxon>
        <taxon>Magnoliopsida</taxon>
        <taxon>eudicotyledons</taxon>
        <taxon>Gunneridae</taxon>
        <taxon>Pentapetalae</taxon>
        <taxon>rosids</taxon>
        <taxon>malvids</taxon>
        <taxon>Brassicales</taxon>
        <taxon>Brassicaceae</taxon>
        <taxon>Brassiceae</taxon>
        <taxon>Eruca</taxon>
    </lineage>
</organism>
<proteinExistence type="predicted"/>
<gene>
    <name evidence="2" type="ORF">ERUC_LOCUS20488</name>
</gene>
<evidence type="ECO:0000313" key="3">
    <source>
        <dbReference type="Proteomes" id="UP001642260"/>
    </source>
</evidence>
<protein>
    <submittedName>
        <fullName evidence="2">Uncharacterized protein</fullName>
    </submittedName>
</protein>
<feature type="region of interest" description="Disordered" evidence="1">
    <location>
        <begin position="1"/>
        <end position="93"/>
    </location>
</feature>
<keyword evidence="3" id="KW-1185">Reference proteome</keyword>
<evidence type="ECO:0000256" key="1">
    <source>
        <dbReference type="SAM" id="MobiDB-lite"/>
    </source>
</evidence>
<sequence>MATKIYGRVRVEYGPKGGPSSPTDFHTQPAMDSSRDKSKQKHEKLKGSSSSSNPSGEAKTARKKKEKSVEESHLPTMKQQTRPHAPLDLNLPS</sequence>
<reference evidence="2 3" key="1">
    <citation type="submission" date="2022-03" db="EMBL/GenBank/DDBJ databases">
        <authorList>
            <person name="Macdonald S."/>
            <person name="Ahmed S."/>
            <person name="Newling K."/>
        </authorList>
    </citation>
    <scope>NUCLEOTIDE SEQUENCE [LARGE SCALE GENOMIC DNA]</scope>
</reference>
<name>A0ABC8KB06_ERUVS</name>
<accession>A0ABC8KB06</accession>